<evidence type="ECO:0000313" key="1">
    <source>
        <dbReference type="EMBL" id="MBD2739209.1"/>
    </source>
</evidence>
<protein>
    <submittedName>
        <fullName evidence="1">Uncharacterized protein</fullName>
    </submittedName>
</protein>
<name>A0ABR8KKJ2_9NOSO</name>
<gene>
    <name evidence="1" type="ORF">H6H03_36025</name>
</gene>
<keyword evidence="2" id="KW-1185">Reference proteome</keyword>
<dbReference type="RefSeq" id="WP_190959713.1">
    <property type="nucleotide sequence ID" value="NZ_JACJTU010000074.1"/>
</dbReference>
<proteinExistence type="predicted"/>
<sequence>MYCPMGLDCRGMAGVDYKCPNISACHQNSRKPSMVKIVFYVLNQQMCQLEDIKVGEKPLTELLQETNNDLEFVLANLDNLVITQHTRD</sequence>
<reference evidence="1 2" key="1">
    <citation type="journal article" date="2020" name="ISME J.">
        <title>Comparative genomics reveals insights into cyanobacterial evolution and habitat adaptation.</title>
        <authorList>
            <person name="Chen M.Y."/>
            <person name="Teng W.K."/>
            <person name="Zhao L."/>
            <person name="Hu C.X."/>
            <person name="Zhou Y.K."/>
            <person name="Han B.P."/>
            <person name="Song L.R."/>
            <person name="Shu W.S."/>
        </authorList>
    </citation>
    <scope>NUCLEOTIDE SEQUENCE [LARGE SCALE GENOMIC DNA]</scope>
    <source>
        <strain evidence="1 2">FACHB-159</strain>
    </source>
</reference>
<comment type="caution">
    <text evidence="1">The sequence shown here is derived from an EMBL/GenBank/DDBJ whole genome shotgun (WGS) entry which is preliminary data.</text>
</comment>
<dbReference type="Proteomes" id="UP000637383">
    <property type="component" value="Unassembled WGS sequence"/>
</dbReference>
<accession>A0ABR8KKJ2</accession>
<organism evidence="1 2">
    <name type="scientific">Nostoc paludosum FACHB-159</name>
    <dbReference type="NCBI Taxonomy" id="2692908"/>
    <lineage>
        <taxon>Bacteria</taxon>
        <taxon>Bacillati</taxon>
        <taxon>Cyanobacteriota</taxon>
        <taxon>Cyanophyceae</taxon>
        <taxon>Nostocales</taxon>
        <taxon>Nostocaceae</taxon>
        <taxon>Nostoc</taxon>
    </lineage>
</organism>
<dbReference type="EMBL" id="JACJTU010000074">
    <property type="protein sequence ID" value="MBD2739209.1"/>
    <property type="molecule type" value="Genomic_DNA"/>
</dbReference>
<evidence type="ECO:0000313" key="2">
    <source>
        <dbReference type="Proteomes" id="UP000637383"/>
    </source>
</evidence>